<dbReference type="AlphaFoldDB" id="A0A1G2BTY0"/>
<evidence type="ECO:0000256" key="1">
    <source>
        <dbReference type="SAM" id="Phobius"/>
    </source>
</evidence>
<keyword evidence="1" id="KW-1133">Transmembrane helix</keyword>
<gene>
    <name evidence="2" type="ORF">A3B31_01180</name>
</gene>
<evidence type="ECO:0000313" key="3">
    <source>
        <dbReference type="Proteomes" id="UP000177349"/>
    </source>
</evidence>
<sequence length="126" mass="14872">MLRQNIVFLATKTLFFDIAWDFVYFPIWWYTVGLQHIVMNGMKNILAMADHLALRLLVLNIFKPMFAQTDRAGRIISFFMRVVILIARSVYFFIYTLLQLVLIVGWIIVPAFVVYRLLSIFILSYV</sequence>
<proteinExistence type="predicted"/>
<feature type="transmembrane region" description="Helical" evidence="1">
    <location>
        <begin position="7"/>
        <end position="25"/>
    </location>
</feature>
<name>A0A1G2BTY0_9BACT</name>
<feature type="transmembrane region" description="Helical" evidence="1">
    <location>
        <begin position="45"/>
        <end position="62"/>
    </location>
</feature>
<organism evidence="2 3">
    <name type="scientific">Candidatus Komeilibacteria bacterium RIFCSPLOWO2_01_FULL_53_11</name>
    <dbReference type="NCBI Taxonomy" id="1798552"/>
    <lineage>
        <taxon>Bacteria</taxon>
        <taxon>Candidatus Komeiliibacteriota</taxon>
    </lineage>
</organism>
<protein>
    <submittedName>
        <fullName evidence="2">Uncharacterized protein</fullName>
    </submittedName>
</protein>
<dbReference type="EMBL" id="MHKN01000016">
    <property type="protein sequence ID" value="OGY92478.1"/>
    <property type="molecule type" value="Genomic_DNA"/>
</dbReference>
<evidence type="ECO:0000313" key="2">
    <source>
        <dbReference type="EMBL" id="OGY92478.1"/>
    </source>
</evidence>
<accession>A0A1G2BTY0</accession>
<keyword evidence="1" id="KW-0472">Membrane</keyword>
<keyword evidence="1" id="KW-0812">Transmembrane</keyword>
<comment type="caution">
    <text evidence="2">The sequence shown here is derived from an EMBL/GenBank/DDBJ whole genome shotgun (WGS) entry which is preliminary data.</text>
</comment>
<feature type="transmembrane region" description="Helical" evidence="1">
    <location>
        <begin position="100"/>
        <end position="123"/>
    </location>
</feature>
<reference evidence="2 3" key="1">
    <citation type="journal article" date="2016" name="Nat. Commun.">
        <title>Thousands of microbial genomes shed light on interconnected biogeochemical processes in an aquifer system.</title>
        <authorList>
            <person name="Anantharaman K."/>
            <person name="Brown C.T."/>
            <person name="Hug L.A."/>
            <person name="Sharon I."/>
            <person name="Castelle C.J."/>
            <person name="Probst A.J."/>
            <person name="Thomas B.C."/>
            <person name="Singh A."/>
            <person name="Wilkins M.J."/>
            <person name="Karaoz U."/>
            <person name="Brodie E.L."/>
            <person name="Williams K.H."/>
            <person name="Hubbard S.S."/>
            <person name="Banfield J.F."/>
        </authorList>
    </citation>
    <scope>NUCLEOTIDE SEQUENCE [LARGE SCALE GENOMIC DNA]</scope>
</reference>
<dbReference type="Proteomes" id="UP000177349">
    <property type="component" value="Unassembled WGS sequence"/>
</dbReference>
<feature type="transmembrane region" description="Helical" evidence="1">
    <location>
        <begin position="74"/>
        <end position="94"/>
    </location>
</feature>